<dbReference type="InterPro" id="IPR016181">
    <property type="entry name" value="Acyl_CoA_acyltransferase"/>
</dbReference>
<organism evidence="5 6">
    <name type="scientific">Candidatus Aeolococcus gillhamiae</name>
    <dbReference type="NCBI Taxonomy" id="3127015"/>
    <lineage>
        <taxon>Bacteria</taxon>
        <taxon>Bacillati</taxon>
        <taxon>Candidatus Dormiibacterota</taxon>
        <taxon>Candidatus Dormibacteria</taxon>
        <taxon>Candidatus Aeolococcales</taxon>
        <taxon>Candidatus Aeolococcaceae</taxon>
        <taxon>Candidatus Aeolococcus</taxon>
    </lineage>
</organism>
<proteinExistence type="inferred from homology"/>
<dbReference type="PANTHER" id="PTHR43792">
    <property type="entry name" value="GNAT FAMILY, PUTATIVE (AFU_ORTHOLOGUE AFUA_3G00765)-RELATED-RELATED"/>
    <property type="match status" value="1"/>
</dbReference>
<dbReference type="PROSITE" id="PS51186">
    <property type="entry name" value="GNAT"/>
    <property type="match status" value="1"/>
</dbReference>
<reference evidence="5 6" key="1">
    <citation type="journal article" date="2017" name="Nature">
        <title>Atmospheric trace gases support primary production in Antarctic desert surface soil.</title>
        <authorList>
            <person name="Ji M."/>
            <person name="Greening C."/>
            <person name="Vanwonterghem I."/>
            <person name="Carere C.R."/>
            <person name="Bay S.K."/>
            <person name="Steen J.A."/>
            <person name="Montgomery K."/>
            <person name="Lines T."/>
            <person name="Beardall J."/>
            <person name="van Dorst J."/>
            <person name="Snape I."/>
            <person name="Stott M.B."/>
            <person name="Hugenholtz P."/>
            <person name="Ferrari B.C."/>
        </authorList>
    </citation>
    <scope>NUCLEOTIDE SEQUENCE [LARGE SCALE GENOMIC DNA]</scope>
    <source>
        <strain evidence="5">RRmetagenome_bin12</strain>
    </source>
</reference>
<comment type="caution">
    <text evidence="5">The sequence shown here is derived from an EMBL/GenBank/DDBJ whole genome shotgun (WGS) entry which is preliminary data.</text>
</comment>
<name>A0A2W5Z533_9BACT</name>
<sequence length="182" mass="19825">MAVSGHVTISALDIADARAIAAMNVRNRADIERVSPPQPADAYSEAAQVARISSILRECAQGLRAHWTILVDEALAGDISLHRIYRGPVQSANVGYMVDAPFRGRGVATAALRLVAARSFTHLRLHRLDAEAMPSNVASLRVLEKAGFTRVGVMRGYLFVRASWEDHIHYELVGPDFVPPST</sequence>
<evidence type="ECO:0000313" key="6">
    <source>
        <dbReference type="Proteomes" id="UP000248724"/>
    </source>
</evidence>
<dbReference type="Gene3D" id="3.40.630.30">
    <property type="match status" value="1"/>
</dbReference>
<evidence type="ECO:0000256" key="2">
    <source>
        <dbReference type="ARBA" id="ARBA00023315"/>
    </source>
</evidence>
<dbReference type="PANTHER" id="PTHR43792:SF8">
    <property type="entry name" value="[RIBOSOMAL PROTEIN US5]-ALANINE N-ACETYLTRANSFERASE"/>
    <property type="match status" value="1"/>
</dbReference>
<evidence type="ECO:0000313" key="5">
    <source>
        <dbReference type="EMBL" id="PZR77796.1"/>
    </source>
</evidence>
<dbReference type="InterPro" id="IPR000182">
    <property type="entry name" value="GNAT_dom"/>
</dbReference>
<evidence type="ECO:0000256" key="1">
    <source>
        <dbReference type="ARBA" id="ARBA00022679"/>
    </source>
</evidence>
<dbReference type="EMBL" id="QHBU01000282">
    <property type="protein sequence ID" value="PZR77796.1"/>
    <property type="molecule type" value="Genomic_DNA"/>
</dbReference>
<dbReference type="SUPFAM" id="SSF55729">
    <property type="entry name" value="Acyl-CoA N-acyltransferases (Nat)"/>
    <property type="match status" value="1"/>
</dbReference>
<dbReference type="Proteomes" id="UP000248724">
    <property type="component" value="Unassembled WGS sequence"/>
</dbReference>
<keyword evidence="2" id="KW-0012">Acyltransferase</keyword>
<dbReference type="AlphaFoldDB" id="A0A2W5Z533"/>
<dbReference type="GO" id="GO:0008999">
    <property type="term" value="F:protein-N-terminal-alanine acetyltransferase activity"/>
    <property type="evidence" value="ECO:0007669"/>
    <property type="project" value="TreeGrafter"/>
</dbReference>
<accession>A0A2W5Z533</accession>
<evidence type="ECO:0000256" key="3">
    <source>
        <dbReference type="ARBA" id="ARBA00038502"/>
    </source>
</evidence>
<dbReference type="Pfam" id="PF13302">
    <property type="entry name" value="Acetyltransf_3"/>
    <property type="match status" value="1"/>
</dbReference>
<gene>
    <name evidence="5" type="ORF">DLM65_14935</name>
</gene>
<evidence type="ECO:0000259" key="4">
    <source>
        <dbReference type="PROSITE" id="PS51186"/>
    </source>
</evidence>
<protein>
    <submittedName>
        <fullName evidence="5">N-acetyltransferase</fullName>
    </submittedName>
</protein>
<keyword evidence="1" id="KW-0808">Transferase</keyword>
<dbReference type="InterPro" id="IPR051531">
    <property type="entry name" value="N-acetyltransferase"/>
</dbReference>
<comment type="similarity">
    <text evidence="3">Belongs to the acetyltransferase family. RimJ subfamily.</text>
</comment>
<feature type="domain" description="N-acetyltransferase" evidence="4">
    <location>
        <begin position="7"/>
        <end position="175"/>
    </location>
</feature>
<dbReference type="GO" id="GO:0005737">
    <property type="term" value="C:cytoplasm"/>
    <property type="evidence" value="ECO:0007669"/>
    <property type="project" value="TreeGrafter"/>
</dbReference>